<evidence type="ECO:0000313" key="6">
    <source>
        <dbReference type="Proteomes" id="UP000446786"/>
    </source>
</evidence>
<dbReference type="AlphaFoldDB" id="A0A845AVF1"/>
<accession>A0A845AVF1</accession>
<comment type="subcellular location">
    <subcellularLocation>
        <location evidence="2">Cell outer membrane</location>
    </subcellularLocation>
</comment>
<evidence type="ECO:0000256" key="1">
    <source>
        <dbReference type="ARBA" id="ARBA00006889"/>
    </source>
</evidence>
<dbReference type="InterPro" id="IPR000566">
    <property type="entry name" value="Lipocln_cytosolic_FA-bd_dom"/>
</dbReference>
<evidence type="ECO:0000259" key="3">
    <source>
        <dbReference type="Pfam" id="PF08212"/>
    </source>
</evidence>
<dbReference type="PANTHER" id="PTHR10612">
    <property type="entry name" value="APOLIPOPROTEIN D"/>
    <property type="match status" value="1"/>
</dbReference>
<dbReference type="InterPro" id="IPR022271">
    <property type="entry name" value="Lipocalin_ApoD"/>
</dbReference>
<dbReference type="GO" id="GO:0009279">
    <property type="term" value="C:cell outer membrane"/>
    <property type="evidence" value="ECO:0007669"/>
    <property type="project" value="UniProtKB-SubCell"/>
</dbReference>
<dbReference type="RefSeq" id="WP_160777885.1">
    <property type="nucleotide sequence ID" value="NZ_BAAAZF010000001.1"/>
</dbReference>
<dbReference type="InterPro" id="IPR012674">
    <property type="entry name" value="Calycin"/>
</dbReference>
<gene>
    <name evidence="4" type="ORF">GRI94_00645</name>
    <name evidence="5" type="ORF">GRI94_14735</name>
</gene>
<comment type="similarity">
    <text evidence="1 2">Belongs to the calycin superfamily. Lipocalin family.</text>
</comment>
<comment type="caution">
    <text evidence="5">The sequence shown here is derived from an EMBL/GenBank/DDBJ whole genome shotgun (WGS) entry which is preliminary data.</text>
</comment>
<dbReference type="PROSITE" id="PS51257">
    <property type="entry name" value="PROKAR_LIPOPROTEIN"/>
    <property type="match status" value="1"/>
</dbReference>
<dbReference type="Proteomes" id="UP000446786">
    <property type="component" value="Unassembled WGS sequence"/>
</dbReference>
<dbReference type="EMBL" id="WTYE01000001">
    <property type="protein sequence ID" value="MXP33085.1"/>
    <property type="molecule type" value="Genomic_DNA"/>
</dbReference>
<dbReference type="OrthoDB" id="594739at2"/>
<comment type="subunit">
    <text evidence="2">Homodimer.</text>
</comment>
<dbReference type="Pfam" id="PF08212">
    <property type="entry name" value="Lipocalin_2"/>
    <property type="match status" value="1"/>
</dbReference>
<keyword evidence="2" id="KW-0998">Cell outer membrane</keyword>
<dbReference type="CDD" id="cd19438">
    <property type="entry name" value="lipocalin_Blc-like"/>
    <property type="match status" value="1"/>
</dbReference>
<keyword evidence="6" id="KW-1185">Reference proteome</keyword>
<dbReference type="SUPFAM" id="SSF50814">
    <property type="entry name" value="Lipocalins"/>
    <property type="match status" value="1"/>
</dbReference>
<keyword evidence="2" id="KW-0446">Lipid-binding</keyword>
<dbReference type="InterPro" id="IPR047202">
    <property type="entry name" value="Lipocalin_Blc-like_dom"/>
</dbReference>
<sequence>MKWFLPPHARWQVLAPLFLLGALGLGGCVGSPGPVGNASVPQPVAPVALESYLGTWYEMARYEAPFQKGCEAVTAEYSTRPDGKIEVVNTCREGSVDGKFRRSTGKAKIVEGSDGAKLKVSFFGPFYGDYWILDRGEPDRSGQYSWSIVGEPSGRFLWILTRQPKPGAALRARLETRVKEMGYDWSLVRPTQH</sequence>
<evidence type="ECO:0000313" key="5">
    <source>
        <dbReference type="EMBL" id="MXP33085.1"/>
    </source>
</evidence>
<proteinExistence type="inferred from homology"/>
<dbReference type="GO" id="GO:0008289">
    <property type="term" value="F:lipid binding"/>
    <property type="evidence" value="ECO:0007669"/>
    <property type="project" value="UniProtKB-UniRule"/>
</dbReference>
<dbReference type="PRINTS" id="PR01171">
    <property type="entry name" value="BCTLIPOCALIN"/>
</dbReference>
<protein>
    <recommendedName>
        <fullName evidence="2">Outer membrane lipoprotein Blc</fullName>
    </recommendedName>
</protein>
<dbReference type="PIRSF" id="PIRSF036893">
    <property type="entry name" value="Lipocalin_ApoD"/>
    <property type="match status" value="1"/>
</dbReference>
<name>A0A845AVF1_9SPHN</name>
<dbReference type="Gene3D" id="2.40.128.20">
    <property type="match status" value="1"/>
</dbReference>
<dbReference type="PANTHER" id="PTHR10612:SF34">
    <property type="entry name" value="APOLIPOPROTEIN D"/>
    <property type="match status" value="1"/>
</dbReference>
<evidence type="ECO:0000256" key="2">
    <source>
        <dbReference type="PIRNR" id="PIRNR036893"/>
    </source>
</evidence>
<dbReference type="GO" id="GO:0006950">
    <property type="term" value="P:response to stress"/>
    <property type="evidence" value="ECO:0007669"/>
    <property type="project" value="UniProtKB-ARBA"/>
</dbReference>
<evidence type="ECO:0000313" key="4">
    <source>
        <dbReference type="EMBL" id="MXP30325.1"/>
    </source>
</evidence>
<keyword evidence="2" id="KW-0472">Membrane</keyword>
<dbReference type="EMBL" id="WTYE01000001">
    <property type="protein sequence ID" value="MXP30325.1"/>
    <property type="molecule type" value="Genomic_DNA"/>
</dbReference>
<organism evidence="5 6">
    <name type="scientific">Parerythrobacter jejuensis</name>
    <dbReference type="NCBI Taxonomy" id="795812"/>
    <lineage>
        <taxon>Bacteria</taxon>
        <taxon>Pseudomonadati</taxon>
        <taxon>Pseudomonadota</taxon>
        <taxon>Alphaproteobacteria</taxon>
        <taxon>Sphingomonadales</taxon>
        <taxon>Erythrobacteraceae</taxon>
        <taxon>Parerythrobacter</taxon>
    </lineage>
</organism>
<dbReference type="InterPro" id="IPR002446">
    <property type="entry name" value="Lipocalin_bac"/>
</dbReference>
<comment type="function">
    <text evidence="2">Involved in the storage or transport of lipids necessary for membrane maintenance under stressful conditions. Displays a binding preference for lysophospholipids.</text>
</comment>
<keyword evidence="2" id="KW-0449">Lipoprotein</keyword>
<reference evidence="5 6" key="1">
    <citation type="submission" date="2019-12" db="EMBL/GenBank/DDBJ databases">
        <title>Genomic-based taxomic classification of the family Erythrobacteraceae.</title>
        <authorList>
            <person name="Xu L."/>
        </authorList>
    </citation>
    <scope>NUCLEOTIDE SEQUENCE [LARGE SCALE GENOMIC DNA]</scope>
    <source>
        <strain evidence="5 6">JCM 16677</strain>
    </source>
</reference>
<feature type="domain" description="Lipocalin/cytosolic fatty-acid binding" evidence="3">
    <location>
        <begin position="48"/>
        <end position="191"/>
    </location>
</feature>